<dbReference type="Gene3D" id="3.40.30.10">
    <property type="entry name" value="Glutaredoxin"/>
    <property type="match status" value="1"/>
</dbReference>
<keyword evidence="2" id="KW-1185">Reference proteome</keyword>
<dbReference type="SUPFAM" id="SSF52833">
    <property type="entry name" value="Thioredoxin-like"/>
    <property type="match status" value="1"/>
</dbReference>
<dbReference type="InterPro" id="IPR010296">
    <property type="entry name" value="DUF899_thioredox"/>
</dbReference>
<accession>A0A238Z350</accession>
<name>A0A238Z350_9RHOB</name>
<dbReference type="AlphaFoldDB" id="A0A238Z350"/>
<evidence type="ECO:0000313" key="2">
    <source>
        <dbReference type="Proteomes" id="UP000198417"/>
    </source>
</evidence>
<protein>
    <submittedName>
        <fullName evidence="1">Predicted dithiol-disulfide oxidoreductase, DUF899 family</fullName>
    </submittedName>
</protein>
<proteinExistence type="predicted"/>
<organism evidence="1 2">
    <name type="scientific">Puniceibacterium sediminis</name>
    <dbReference type="NCBI Taxonomy" id="1608407"/>
    <lineage>
        <taxon>Bacteria</taxon>
        <taxon>Pseudomonadati</taxon>
        <taxon>Pseudomonadota</taxon>
        <taxon>Alphaproteobacteria</taxon>
        <taxon>Rhodobacterales</taxon>
        <taxon>Paracoccaceae</taxon>
        <taxon>Puniceibacterium</taxon>
    </lineage>
</organism>
<evidence type="ECO:0000313" key="1">
    <source>
        <dbReference type="EMBL" id="SNR77770.1"/>
    </source>
</evidence>
<dbReference type="OrthoDB" id="7331188at2"/>
<dbReference type="EMBL" id="FZNN01000023">
    <property type="protein sequence ID" value="SNR77770.1"/>
    <property type="molecule type" value="Genomic_DNA"/>
</dbReference>
<reference evidence="1 2" key="1">
    <citation type="submission" date="2017-06" db="EMBL/GenBank/DDBJ databases">
        <authorList>
            <person name="Kim H.J."/>
            <person name="Triplett B.A."/>
        </authorList>
    </citation>
    <scope>NUCLEOTIDE SEQUENCE [LARGE SCALE GENOMIC DNA]</scope>
    <source>
        <strain evidence="1 2">DSM 29052</strain>
    </source>
</reference>
<dbReference type="InterPro" id="IPR036249">
    <property type="entry name" value="Thioredoxin-like_sf"/>
</dbReference>
<dbReference type="Pfam" id="PF05988">
    <property type="entry name" value="DUF899"/>
    <property type="match status" value="1"/>
</dbReference>
<dbReference type="RefSeq" id="WP_089273251.1">
    <property type="nucleotide sequence ID" value="NZ_FZNN01000023.1"/>
</dbReference>
<dbReference type="Proteomes" id="UP000198417">
    <property type="component" value="Unassembled WGS sequence"/>
</dbReference>
<sequence length="191" mass="21451">MNQIPKPETLYALEDQLAQLEARIRQLRTSVRGQIVQDYEFSGWDGPITLGELFAEQIHLIVIHNMGVGCPYCTMWADGFVGLLPNLSAAASVVVSNHDPVERQKEISQKRGWPFRMVDASATDFTEAMGFYAREGEDVGMLPGCSTFTRDADGTIRRHAMSFFGPHDKFCPVYSFLELLPSEVEERFSPT</sequence>
<gene>
    <name evidence="1" type="ORF">SAMN06265370_12315</name>
</gene>